<name>A0A507FIU5_9FUNG</name>
<dbReference type="AlphaFoldDB" id="A0A507FIU5"/>
<dbReference type="Pfam" id="PF00560">
    <property type="entry name" value="LRR_1"/>
    <property type="match status" value="1"/>
</dbReference>
<dbReference type="CDD" id="cd09917">
    <property type="entry name" value="F-box_SF"/>
    <property type="match status" value="1"/>
</dbReference>
<keyword evidence="1" id="KW-0433">Leucine-rich repeat</keyword>
<proteinExistence type="predicted"/>
<dbReference type="InterPro" id="IPR032675">
    <property type="entry name" value="LRR_dom_sf"/>
</dbReference>
<dbReference type="OrthoDB" id="676979at2759"/>
<dbReference type="InterPro" id="IPR036047">
    <property type="entry name" value="F-box-like_dom_sf"/>
</dbReference>
<gene>
    <name evidence="4" type="ORF">CcCBS67573_g03411</name>
</gene>
<dbReference type="PANTHER" id="PTHR48009">
    <property type="entry name" value="LEUCINE-RICH REPEAT (LRR) FAMILY PROTEIN"/>
    <property type="match status" value="1"/>
</dbReference>
<reference evidence="4 5" key="1">
    <citation type="journal article" date="2019" name="Sci. Rep.">
        <title>Comparative genomics of chytrid fungi reveal insights into the obligate biotrophic and pathogenic lifestyle of Synchytrium endobioticum.</title>
        <authorList>
            <person name="van de Vossenberg B.T.L.H."/>
            <person name="Warris S."/>
            <person name="Nguyen H.D.T."/>
            <person name="van Gent-Pelzer M.P.E."/>
            <person name="Joly D.L."/>
            <person name="van de Geest H.C."/>
            <person name="Bonants P.J.M."/>
            <person name="Smith D.S."/>
            <person name="Levesque C.A."/>
            <person name="van der Lee T.A.J."/>
        </authorList>
    </citation>
    <scope>NUCLEOTIDE SEQUENCE [LARGE SCALE GENOMIC DNA]</scope>
    <source>
        <strain evidence="4 5">CBS 675.73</strain>
    </source>
</reference>
<evidence type="ECO:0000313" key="5">
    <source>
        <dbReference type="Proteomes" id="UP000320333"/>
    </source>
</evidence>
<dbReference type="PROSITE" id="PS50181">
    <property type="entry name" value="FBOX"/>
    <property type="match status" value="1"/>
</dbReference>
<dbReference type="Gene3D" id="3.80.10.10">
    <property type="entry name" value="Ribonuclease Inhibitor"/>
    <property type="match status" value="1"/>
</dbReference>
<dbReference type="Pfam" id="PF12937">
    <property type="entry name" value="F-box-like"/>
    <property type="match status" value="1"/>
</dbReference>
<protein>
    <recommendedName>
        <fullName evidence="3">F-box domain-containing protein</fullName>
    </recommendedName>
</protein>
<dbReference type="SUPFAM" id="SSF52058">
    <property type="entry name" value="L domain-like"/>
    <property type="match status" value="1"/>
</dbReference>
<dbReference type="InterPro" id="IPR003591">
    <property type="entry name" value="Leu-rich_rpt_typical-subtyp"/>
</dbReference>
<dbReference type="EMBL" id="QEAP01000086">
    <property type="protein sequence ID" value="TPX75308.1"/>
    <property type="molecule type" value="Genomic_DNA"/>
</dbReference>
<evidence type="ECO:0000256" key="1">
    <source>
        <dbReference type="ARBA" id="ARBA00022614"/>
    </source>
</evidence>
<dbReference type="Proteomes" id="UP000320333">
    <property type="component" value="Unassembled WGS sequence"/>
</dbReference>
<dbReference type="SUPFAM" id="SSF81383">
    <property type="entry name" value="F-box domain"/>
    <property type="match status" value="1"/>
</dbReference>
<dbReference type="FunFam" id="3.80.10.10:FF:000041">
    <property type="entry name" value="LRR receptor-like serine/threonine-protein kinase ERECTA"/>
    <property type="match status" value="1"/>
</dbReference>
<dbReference type="Pfam" id="PF13855">
    <property type="entry name" value="LRR_8"/>
    <property type="match status" value="1"/>
</dbReference>
<dbReference type="PANTHER" id="PTHR48009:SF16">
    <property type="entry name" value="LEUCINE-RICH REPEAT-CONTAINING N-TERMINAL PLANT-TYPE DOMAIN-CONTAINING PROTEIN"/>
    <property type="match status" value="1"/>
</dbReference>
<sequence length="376" mass="42441">MSKYESTNVAPLTIAQTPPRYPKELFGLDRRRSIDTLPIEVLHQILRWLHPRKIFHIRRVSHAFYACTSTKHFAASNLALYINLRPDKETYLRDLRGVGNQSPTEQQPEGEVPCESPETGITTIYVEKTQNSPCWLDEAFFHMPDQYKAVFAETYLKHVENLEWGENDTFLEAPIPQTAIGLLRNLVRLNLNDCGITGTIPVELTTLVKLECLSLYENELVGPIPPQLSLLVNLNELYLGRNRLSGTIPPSLGELTGLKMLNLGPNELIGEIPGELGRLVNLKELFLGGNQLTGHIPVELCKLVNILDLFLHKNQLTGPVPPEIGELVNLRCVYFEENQLSGEIPVEVLKLVRLEDCDMRNNQLTCSFPCPSLIQF</sequence>
<dbReference type="InterPro" id="IPR001611">
    <property type="entry name" value="Leu-rich_rpt"/>
</dbReference>
<organism evidence="4 5">
    <name type="scientific">Chytriomyces confervae</name>
    <dbReference type="NCBI Taxonomy" id="246404"/>
    <lineage>
        <taxon>Eukaryota</taxon>
        <taxon>Fungi</taxon>
        <taxon>Fungi incertae sedis</taxon>
        <taxon>Chytridiomycota</taxon>
        <taxon>Chytridiomycota incertae sedis</taxon>
        <taxon>Chytridiomycetes</taxon>
        <taxon>Chytridiales</taxon>
        <taxon>Chytriomycetaceae</taxon>
        <taxon>Chytriomyces</taxon>
    </lineage>
</organism>
<feature type="domain" description="F-box" evidence="3">
    <location>
        <begin position="31"/>
        <end position="84"/>
    </location>
</feature>
<keyword evidence="2" id="KW-0677">Repeat</keyword>
<dbReference type="InterPro" id="IPR053213">
    <property type="entry name" value="RLP29"/>
</dbReference>
<evidence type="ECO:0000256" key="2">
    <source>
        <dbReference type="ARBA" id="ARBA00022737"/>
    </source>
</evidence>
<evidence type="ECO:0000313" key="4">
    <source>
        <dbReference type="EMBL" id="TPX75308.1"/>
    </source>
</evidence>
<dbReference type="SMART" id="SM00369">
    <property type="entry name" value="LRR_TYP"/>
    <property type="match status" value="4"/>
</dbReference>
<keyword evidence="5" id="KW-1185">Reference proteome</keyword>
<comment type="caution">
    <text evidence="4">The sequence shown here is derived from an EMBL/GenBank/DDBJ whole genome shotgun (WGS) entry which is preliminary data.</text>
</comment>
<evidence type="ECO:0000259" key="3">
    <source>
        <dbReference type="PROSITE" id="PS50181"/>
    </source>
</evidence>
<accession>A0A507FIU5</accession>
<dbReference type="Gene3D" id="1.20.1280.50">
    <property type="match status" value="1"/>
</dbReference>
<dbReference type="InterPro" id="IPR001810">
    <property type="entry name" value="F-box_dom"/>
</dbReference>